<dbReference type="GO" id="GO:0005737">
    <property type="term" value="C:cytoplasm"/>
    <property type="evidence" value="ECO:0007669"/>
    <property type="project" value="TreeGrafter"/>
</dbReference>
<keyword evidence="3" id="KW-1185">Reference proteome</keyword>
<dbReference type="InterPro" id="IPR013877">
    <property type="entry name" value="YAP-bd/ALF4/Glomulin"/>
</dbReference>
<feature type="region of interest" description="Disordered" evidence="1">
    <location>
        <begin position="78"/>
        <end position="254"/>
    </location>
</feature>
<feature type="compositionally biased region" description="Polar residues" evidence="1">
    <location>
        <begin position="183"/>
        <end position="197"/>
    </location>
</feature>
<dbReference type="GO" id="GO:0034599">
    <property type="term" value="P:cellular response to oxidative stress"/>
    <property type="evidence" value="ECO:0007669"/>
    <property type="project" value="InterPro"/>
</dbReference>
<dbReference type="PANTHER" id="PTHR28020:SF1">
    <property type="entry name" value="YAP1-BINDING PROTEIN 1-RELATED"/>
    <property type="match status" value="1"/>
</dbReference>
<feature type="compositionally biased region" description="Low complexity" evidence="1">
    <location>
        <begin position="245"/>
        <end position="254"/>
    </location>
</feature>
<dbReference type="OMA" id="MQLQPED"/>
<protein>
    <submittedName>
        <fullName evidence="2">DUF1760-domain-containing protein</fullName>
    </submittedName>
</protein>
<feature type="compositionally biased region" description="Basic and acidic residues" evidence="1">
    <location>
        <begin position="108"/>
        <end position="122"/>
    </location>
</feature>
<dbReference type="Proteomes" id="UP000016931">
    <property type="component" value="Unassembled WGS sequence"/>
</dbReference>
<dbReference type="PANTHER" id="PTHR28020">
    <property type="entry name" value="YAP1-BINDING PROTEIN 1-RELATED"/>
    <property type="match status" value="1"/>
</dbReference>
<dbReference type="STRING" id="692275.M3DES8"/>
<feature type="compositionally biased region" description="Basic and acidic residues" evidence="1">
    <location>
        <begin position="202"/>
        <end position="238"/>
    </location>
</feature>
<dbReference type="GeneID" id="27905114"/>
<gene>
    <name evidence="2" type="ORF">SEPMUDRAFT_162071</name>
</gene>
<feature type="compositionally biased region" description="Acidic residues" evidence="1">
    <location>
        <begin position="97"/>
        <end position="107"/>
    </location>
</feature>
<dbReference type="OrthoDB" id="5396786at2759"/>
<evidence type="ECO:0000313" key="3">
    <source>
        <dbReference type="Proteomes" id="UP000016931"/>
    </source>
</evidence>
<dbReference type="HOGENOM" id="CLU_011932_0_0_1"/>
<proteinExistence type="predicted"/>
<evidence type="ECO:0000256" key="1">
    <source>
        <dbReference type="SAM" id="MobiDB-lite"/>
    </source>
</evidence>
<evidence type="ECO:0000313" key="2">
    <source>
        <dbReference type="EMBL" id="EMF16019.1"/>
    </source>
</evidence>
<accession>M3DES8</accession>
<dbReference type="InterPro" id="IPR040347">
    <property type="entry name" value="YBP1/2"/>
</dbReference>
<feature type="compositionally biased region" description="Basic and acidic residues" evidence="1">
    <location>
        <begin position="131"/>
        <end position="171"/>
    </location>
</feature>
<dbReference type="EMBL" id="KB456261">
    <property type="protein sequence ID" value="EMF16019.1"/>
    <property type="molecule type" value="Genomic_DNA"/>
</dbReference>
<name>M3DES8_SPHMS</name>
<dbReference type="RefSeq" id="XP_016764140.1">
    <property type="nucleotide sequence ID" value="XM_016907977.1"/>
</dbReference>
<reference evidence="2 3" key="1">
    <citation type="journal article" date="2012" name="PLoS Pathog.">
        <title>Diverse lifestyles and strategies of plant pathogenesis encoded in the genomes of eighteen Dothideomycetes fungi.</title>
        <authorList>
            <person name="Ohm R.A."/>
            <person name="Feau N."/>
            <person name="Henrissat B."/>
            <person name="Schoch C.L."/>
            <person name="Horwitz B.A."/>
            <person name="Barry K.W."/>
            <person name="Condon B.J."/>
            <person name="Copeland A.C."/>
            <person name="Dhillon B."/>
            <person name="Glaser F."/>
            <person name="Hesse C.N."/>
            <person name="Kosti I."/>
            <person name="LaButti K."/>
            <person name="Lindquist E.A."/>
            <person name="Lucas S."/>
            <person name="Salamov A.A."/>
            <person name="Bradshaw R.E."/>
            <person name="Ciuffetti L."/>
            <person name="Hamelin R.C."/>
            <person name="Kema G.H.J."/>
            <person name="Lawrence C."/>
            <person name="Scott J.A."/>
            <person name="Spatafora J.W."/>
            <person name="Turgeon B.G."/>
            <person name="de Wit P.J.G.M."/>
            <person name="Zhong S."/>
            <person name="Goodwin S.B."/>
            <person name="Grigoriev I.V."/>
        </authorList>
    </citation>
    <scope>NUCLEOTIDE SEQUENCE [LARGE SCALE GENOMIC DNA]</scope>
    <source>
        <strain evidence="2 3">SO2202</strain>
    </source>
</reference>
<dbReference type="eggNOG" id="ENOG502QWJN">
    <property type="taxonomic scope" value="Eukaryota"/>
</dbReference>
<sequence>MPLIRPTALRSLQSSLRYSSARVAARTAPARTQIVAKRFSSSGGHGGGHGQSSDLPWLLAALAITPPSCWYLWPDSSSHGHGDHGDHGDHHEAKEEAAEEPAEEEPAEKEAGDDAEEKKEDKPEAEEASSDDEKKDDSDEKEDKSEDSSEDKKDESEEKSDSGDENKETKSNSKNRTNKKESPSAQTLGATDSNAATAKSPGKSDGDMSKKQEGMSNTDTKHSIPIDQGTEKSKKGDGSPDTAKSKGTSTSKGSVQTANVAPFIMAEKDSPLIKALPPASDYLTYLTIIEYNLTPENLPILHNVLQDETLTTNIGWDLVHLLVPLLPESEQCLQDIARLGNPREVILKVTESLRLIEYDVVDDDDEDGVVAGAGDVREQADSRTFPLKTAASKDGAASTQAREVQPPLPLPVEQFVALLSMLGTLQTRIKTKAPSRFLSTTLAAILSSFSSSQSHREEMIESIVKLTKAVSGTARPALPARKSSGMLGSSAMAIAQNAADPEGPDVVEYSEEEQALQLKLLQAFITHVLEEYMLSFAPYDEVPGMAWCSRIMEKVHPERTVPGNTTMADRFATEKRLNRRTDAVGQLVTLAKDLRLSNDALLSATSIVEKLSELSDPDGDEDDCPESAADVPLSRHGSLLLYTARQVSTILYGTEHVPMQTESQFELFPHHQEVMKNCLASPNMGQGYLGTEPEALIDAVLALGLVCLERDMIGEPQNDEQFNEYLQVVALLSSNCPNSHLRGHAHYLTSTVLRSQPDDQVRLSFIRDTLEHCPFENLKVSAVGWVKGETIEANPQRVPEHHHTDAAHHEENKSIFARPLALDRLAPSLFPSLRAELITAPILDAWMTFQTNISFYLASLNLIYLLLSAKHIQQSLEISELWKNNDIAGSFLTPLKEMKDRISVAMESGGELASEKKDTAVAELGLLQQTIERVEGAVKNLS</sequence>
<dbReference type="AlphaFoldDB" id="M3DES8"/>
<feature type="compositionally biased region" description="Basic and acidic residues" evidence="1">
    <location>
        <begin position="78"/>
        <end position="96"/>
    </location>
</feature>
<organism evidence="2 3">
    <name type="scientific">Sphaerulina musiva (strain SO2202)</name>
    <name type="common">Poplar stem canker fungus</name>
    <name type="synonym">Septoria musiva</name>
    <dbReference type="NCBI Taxonomy" id="692275"/>
    <lineage>
        <taxon>Eukaryota</taxon>
        <taxon>Fungi</taxon>
        <taxon>Dikarya</taxon>
        <taxon>Ascomycota</taxon>
        <taxon>Pezizomycotina</taxon>
        <taxon>Dothideomycetes</taxon>
        <taxon>Dothideomycetidae</taxon>
        <taxon>Mycosphaerellales</taxon>
        <taxon>Mycosphaerellaceae</taxon>
        <taxon>Sphaerulina</taxon>
    </lineage>
</organism>
<dbReference type="Pfam" id="PF08568">
    <property type="entry name" value="Kinetochor_Ybp2"/>
    <property type="match status" value="1"/>
</dbReference>